<evidence type="ECO:0000313" key="1">
    <source>
        <dbReference type="Proteomes" id="UP000790787"/>
    </source>
</evidence>
<reference evidence="2" key="2">
    <citation type="submission" date="2025-08" db="UniProtKB">
        <authorList>
            <consortium name="RefSeq"/>
        </authorList>
    </citation>
    <scope>IDENTIFICATION</scope>
    <source>
        <tissue evidence="2">Leaf</tissue>
    </source>
</reference>
<organism evidence="1 2">
    <name type="scientific">Nicotiana tabacum</name>
    <name type="common">Common tobacco</name>
    <dbReference type="NCBI Taxonomy" id="4097"/>
    <lineage>
        <taxon>Eukaryota</taxon>
        <taxon>Viridiplantae</taxon>
        <taxon>Streptophyta</taxon>
        <taxon>Embryophyta</taxon>
        <taxon>Tracheophyta</taxon>
        <taxon>Spermatophyta</taxon>
        <taxon>Magnoliopsida</taxon>
        <taxon>eudicotyledons</taxon>
        <taxon>Gunneridae</taxon>
        <taxon>Pentapetalae</taxon>
        <taxon>asterids</taxon>
        <taxon>lamiids</taxon>
        <taxon>Solanales</taxon>
        <taxon>Solanaceae</taxon>
        <taxon>Nicotianoideae</taxon>
        <taxon>Nicotianeae</taxon>
        <taxon>Nicotiana</taxon>
    </lineage>
</organism>
<keyword evidence="1" id="KW-1185">Reference proteome</keyword>
<reference evidence="1" key="1">
    <citation type="journal article" date="2014" name="Nat. Commun.">
        <title>The tobacco genome sequence and its comparison with those of tomato and potato.</title>
        <authorList>
            <person name="Sierro N."/>
            <person name="Battey J.N."/>
            <person name="Ouadi S."/>
            <person name="Bakaher N."/>
            <person name="Bovet L."/>
            <person name="Willig A."/>
            <person name="Goepfert S."/>
            <person name="Peitsch M.C."/>
            <person name="Ivanov N.V."/>
        </authorList>
    </citation>
    <scope>NUCLEOTIDE SEQUENCE [LARGE SCALE GENOMIC DNA]</scope>
</reference>
<dbReference type="RefSeq" id="XP_075080069.1">
    <property type="nucleotide sequence ID" value="XM_075223968.1"/>
</dbReference>
<accession>A0AC58S514</accession>
<gene>
    <name evidence="2" type="primary">LOC142165403</name>
</gene>
<name>A0AC58S514_TOBAC</name>
<dbReference type="Proteomes" id="UP000790787">
    <property type="component" value="Chromosome 10"/>
</dbReference>
<protein>
    <submittedName>
        <fullName evidence="2">Uncharacterized protein LOC142165403</fullName>
    </submittedName>
</protein>
<evidence type="ECO:0000313" key="2">
    <source>
        <dbReference type="RefSeq" id="XP_075080069.1"/>
    </source>
</evidence>
<proteinExistence type="predicted"/>
<sequence length="375" mass="44147">MDTLKRRFDKRLKDEEPPQICLVHKIPRLLSQWWKNIGICEQEKIKDHLGHFVNIMEINPMRDLIEALVHFWDPNNNVFRVNGFEMTPTLEELAGYTRLCDELQKKRPLAPRDVTDSKFLEQMTISQNKIASVERGHIRLDFLYDRYGCPGGFSKHGKELDTKIRYKAWQNHGRKSFLVAFLGTMVFPRHEKNIDIRLSDIVTTLLHGKDVTIIPMILSGIYRALTKCREGKDFFEGCKIILQIWILEHILSHPARINFSVHWRNSELGDGLKDLTEDSSFPKGVKAWRGHLQKLTATEIIWNYHWFSPKEVIYKSYHHSFLILMGLRGFQPYVPMRALRQLGRKQVVPIVEHMQRFTWKVTLEDHVHEAYAQQV</sequence>